<accession>A0A8H6W420</accession>
<name>A0A8H6W420_9AGAR</name>
<comment type="caution">
    <text evidence="1">The sequence shown here is derived from an EMBL/GenBank/DDBJ whole genome shotgun (WGS) entry which is preliminary data.</text>
</comment>
<gene>
    <name evidence="1" type="ORF">MIND_00656200</name>
</gene>
<organism evidence="1 2">
    <name type="scientific">Mycena indigotica</name>
    <dbReference type="NCBI Taxonomy" id="2126181"/>
    <lineage>
        <taxon>Eukaryota</taxon>
        <taxon>Fungi</taxon>
        <taxon>Dikarya</taxon>
        <taxon>Basidiomycota</taxon>
        <taxon>Agaricomycotina</taxon>
        <taxon>Agaricomycetes</taxon>
        <taxon>Agaricomycetidae</taxon>
        <taxon>Agaricales</taxon>
        <taxon>Marasmiineae</taxon>
        <taxon>Mycenaceae</taxon>
        <taxon>Mycena</taxon>
    </lineage>
</organism>
<evidence type="ECO:0000313" key="1">
    <source>
        <dbReference type="EMBL" id="KAF7300933.1"/>
    </source>
</evidence>
<dbReference type="GeneID" id="59345805"/>
<proteinExistence type="predicted"/>
<sequence>MTPVSSSAAKQIAATANNDGERPVGCGGQRSSFPEWLQPPPGYIRGGCNLHTLVITRLEPFLYRHVYISPDCARQRAMEAFFYIIDSKPPSFLAKSVRRIVLEFFDGSEMATEELVNRVYAALRLCTGVQEIVVNASDEMDIGRTLFPIFSAMPLCRLGVFLEDLMPHPVAMASHAAAFPFLTHLEVYDNEGHSSHSRDLLRVIPFVVALPKLTHLALHVLLGATVVKKILNECYHLEVLAFVTRAPHPIFWPFMEGIQHLSQSLGDPRIMGTTCGQWMEALSDVRDGFWRVLEIFIDQKRRGLIHDHHALTGDIHALTTTDTVAKQLQALIADKT</sequence>
<evidence type="ECO:0000313" key="2">
    <source>
        <dbReference type="Proteomes" id="UP000636479"/>
    </source>
</evidence>
<dbReference type="EMBL" id="JACAZF010000006">
    <property type="protein sequence ID" value="KAF7300933.1"/>
    <property type="molecule type" value="Genomic_DNA"/>
</dbReference>
<keyword evidence="2" id="KW-1185">Reference proteome</keyword>
<reference evidence="1" key="1">
    <citation type="submission" date="2020-05" db="EMBL/GenBank/DDBJ databases">
        <title>Mycena genomes resolve the evolution of fungal bioluminescence.</title>
        <authorList>
            <person name="Tsai I.J."/>
        </authorList>
    </citation>
    <scope>NUCLEOTIDE SEQUENCE</scope>
    <source>
        <strain evidence="1">171206Taipei</strain>
    </source>
</reference>
<dbReference type="RefSeq" id="XP_037218933.1">
    <property type="nucleotide sequence ID" value="XM_037363289.1"/>
</dbReference>
<dbReference type="AlphaFoldDB" id="A0A8H6W420"/>
<protein>
    <submittedName>
        <fullName evidence="1">Uncharacterized protein</fullName>
    </submittedName>
</protein>
<dbReference type="Proteomes" id="UP000636479">
    <property type="component" value="Unassembled WGS sequence"/>
</dbReference>